<dbReference type="GO" id="GO:0046872">
    <property type="term" value="F:metal ion binding"/>
    <property type="evidence" value="ECO:0007669"/>
    <property type="project" value="UniProtKB-KW"/>
</dbReference>
<feature type="active site" description="Charge relay system" evidence="10">
    <location>
        <position position="263"/>
    </location>
</feature>
<evidence type="ECO:0000259" key="11">
    <source>
        <dbReference type="Pfam" id="PF00082"/>
    </source>
</evidence>
<proteinExistence type="inferred from homology"/>
<dbReference type="AlphaFoldDB" id="A0AAJ1VDT0"/>
<keyword evidence="6" id="KW-0479">Metal-binding</keyword>
<dbReference type="GO" id="GO:0004252">
    <property type="term" value="F:serine-type endopeptidase activity"/>
    <property type="evidence" value="ECO:0007669"/>
    <property type="project" value="UniProtKB-UniRule"/>
</dbReference>
<keyword evidence="9" id="KW-0106">Calcium</keyword>
<dbReference type="GO" id="GO:0005576">
    <property type="term" value="C:extracellular region"/>
    <property type="evidence" value="ECO:0007669"/>
    <property type="project" value="UniProtKB-SubCell"/>
</dbReference>
<dbReference type="PRINTS" id="PR00723">
    <property type="entry name" value="SUBTILISIN"/>
</dbReference>
<keyword evidence="8 10" id="KW-0720">Serine protease</keyword>
<protein>
    <submittedName>
        <fullName evidence="12">S8 family peptidase</fullName>
    </submittedName>
</protein>
<evidence type="ECO:0000256" key="7">
    <source>
        <dbReference type="ARBA" id="ARBA00022801"/>
    </source>
</evidence>
<dbReference type="PROSITE" id="PS00137">
    <property type="entry name" value="SUBTILASE_HIS"/>
    <property type="match status" value="1"/>
</dbReference>
<dbReference type="PANTHER" id="PTHR43806">
    <property type="entry name" value="PEPTIDASE S8"/>
    <property type="match status" value="1"/>
</dbReference>
<evidence type="ECO:0000256" key="10">
    <source>
        <dbReference type="PROSITE-ProRule" id="PRU01240"/>
    </source>
</evidence>
<keyword evidence="7 10" id="KW-0378">Hydrolase</keyword>
<dbReference type="RefSeq" id="WP_289349491.1">
    <property type="nucleotide sequence ID" value="NZ_JAUCFI010000003.1"/>
</dbReference>
<evidence type="ECO:0000256" key="2">
    <source>
        <dbReference type="ARBA" id="ARBA00004613"/>
    </source>
</evidence>
<keyword evidence="4" id="KW-0964">Secreted</keyword>
<dbReference type="InterPro" id="IPR015500">
    <property type="entry name" value="Peptidase_S8_subtilisin-rel"/>
</dbReference>
<evidence type="ECO:0000256" key="1">
    <source>
        <dbReference type="ARBA" id="ARBA00001913"/>
    </source>
</evidence>
<evidence type="ECO:0000313" key="12">
    <source>
        <dbReference type="EMBL" id="MDM5283678.1"/>
    </source>
</evidence>
<dbReference type="GO" id="GO:0006508">
    <property type="term" value="P:proteolysis"/>
    <property type="evidence" value="ECO:0007669"/>
    <property type="project" value="UniProtKB-KW"/>
</dbReference>
<accession>A0AAJ1VDT0</accession>
<feature type="active site" description="Charge relay system" evidence="10">
    <location>
        <position position="78"/>
    </location>
</feature>
<dbReference type="InterPro" id="IPR022398">
    <property type="entry name" value="Peptidase_S8_His-AS"/>
</dbReference>
<evidence type="ECO:0000256" key="4">
    <source>
        <dbReference type="ARBA" id="ARBA00022525"/>
    </source>
</evidence>
<evidence type="ECO:0000313" key="13">
    <source>
        <dbReference type="Proteomes" id="UP001238973"/>
    </source>
</evidence>
<dbReference type="InterPro" id="IPR036852">
    <property type="entry name" value="Peptidase_S8/S53_dom_sf"/>
</dbReference>
<dbReference type="InterPro" id="IPR050131">
    <property type="entry name" value="Peptidase_S8_subtilisin-like"/>
</dbReference>
<feature type="domain" description="Peptidase S8/S53" evidence="11">
    <location>
        <begin position="71"/>
        <end position="316"/>
    </location>
</feature>
<dbReference type="EMBL" id="JAUCFI010000003">
    <property type="protein sequence ID" value="MDM5283678.1"/>
    <property type="molecule type" value="Genomic_DNA"/>
</dbReference>
<dbReference type="PANTHER" id="PTHR43806:SF11">
    <property type="entry name" value="CEREVISIN-RELATED"/>
    <property type="match status" value="1"/>
</dbReference>
<evidence type="ECO:0000256" key="5">
    <source>
        <dbReference type="ARBA" id="ARBA00022670"/>
    </source>
</evidence>
<reference evidence="12" key="1">
    <citation type="submission" date="2023-06" db="EMBL/GenBank/DDBJ databases">
        <title>Comparative genomics of Bacillaceae isolates and their secondary metabolite potential.</title>
        <authorList>
            <person name="Song L."/>
            <person name="Nielsen L.J."/>
            <person name="Mohite O."/>
            <person name="Xu X."/>
            <person name="Weber T."/>
            <person name="Kovacs A.T."/>
        </authorList>
    </citation>
    <scope>NUCLEOTIDE SEQUENCE</scope>
    <source>
        <strain evidence="12">G1S1</strain>
    </source>
</reference>
<dbReference type="Proteomes" id="UP001238973">
    <property type="component" value="Unassembled WGS sequence"/>
</dbReference>
<dbReference type="InterPro" id="IPR034202">
    <property type="entry name" value="Subtilisin_Carlsberg-like"/>
</dbReference>
<dbReference type="PROSITE" id="PS51892">
    <property type="entry name" value="SUBTILASE"/>
    <property type="match status" value="1"/>
</dbReference>
<comment type="caution">
    <text evidence="12">The sequence shown here is derived from an EMBL/GenBank/DDBJ whole genome shotgun (WGS) entry which is preliminary data.</text>
</comment>
<evidence type="ECO:0000256" key="3">
    <source>
        <dbReference type="ARBA" id="ARBA00011073"/>
    </source>
</evidence>
<evidence type="ECO:0000256" key="9">
    <source>
        <dbReference type="ARBA" id="ARBA00022837"/>
    </source>
</evidence>
<evidence type="ECO:0000256" key="8">
    <source>
        <dbReference type="ARBA" id="ARBA00022825"/>
    </source>
</evidence>
<evidence type="ECO:0000256" key="6">
    <source>
        <dbReference type="ARBA" id="ARBA00022723"/>
    </source>
</evidence>
<comment type="cofactor">
    <cofactor evidence="1">
        <name>Ca(2+)</name>
        <dbReference type="ChEBI" id="CHEBI:29108"/>
    </cofactor>
</comment>
<dbReference type="InterPro" id="IPR023827">
    <property type="entry name" value="Peptidase_S8_Asp-AS"/>
</dbReference>
<dbReference type="Gene3D" id="3.40.50.200">
    <property type="entry name" value="Peptidase S8/S53 domain"/>
    <property type="match status" value="1"/>
</dbReference>
<dbReference type="InterPro" id="IPR000209">
    <property type="entry name" value="Peptidase_S8/S53_dom"/>
</dbReference>
<sequence length="321" mass="35244">MIFLTCTTLVILKNYSAENDDKKKEIELVNNSTNYQSDLQLLEKTNEQIVPWGVNSLVIAELLEQKKTNERVKVAILDSGINVNHEDLSGKIVKEFNAINPGQPIIDEFGHGTAVAGIIAANNNKIGIKGMSSNVEIYSVKILDHRGKGNIESLIKGIRWCLEQKVQVINISFGMTSDNPELRKVINKAINSGIIVVAASGNNYGLGSDFPAGYKDVISVTAVNKSYKKASFSAKGKIDFSLPGVDILTTSKDGTYAQYSGTSLATAYMTGVVALILEKHNYYQIDKYDKNLPKDIMTLLKNHSIELGNKEVYGYGFVRIS</sequence>
<organism evidence="12 13">
    <name type="scientific">Peribacillus frigoritolerans</name>
    <dbReference type="NCBI Taxonomy" id="450367"/>
    <lineage>
        <taxon>Bacteria</taxon>
        <taxon>Bacillati</taxon>
        <taxon>Bacillota</taxon>
        <taxon>Bacilli</taxon>
        <taxon>Bacillales</taxon>
        <taxon>Bacillaceae</taxon>
        <taxon>Peribacillus</taxon>
    </lineage>
</organism>
<feature type="active site" description="Charge relay system" evidence="10">
    <location>
        <position position="111"/>
    </location>
</feature>
<dbReference type="PROSITE" id="PS00136">
    <property type="entry name" value="SUBTILASE_ASP"/>
    <property type="match status" value="1"/>
</dbReference>
<comment type="subcellular location">
    <subcellularLocation>
        <location evidence="2">Secreted</location>
    </subcellularLocation>
</comment>
<name>A0AAJ1VDT0_9BACI</name>
<dbReference type="CDD" id="cd07477">
    <property type="entry name" value="Peptidases_S8_Subtilisin_subset"/>
    <property type="match status" value="1"/>
</dbReference>
<dbReference type="SUPFAM" id="SSF52743">
    <property type="entry name" value="Subtilisin-like"/>
    <property type="match status" value="1"/>
</dbReference>
<keyword evidence="5 10" id="KW-0645">Protease</keyword>
<dbReference type="Pfam" id="PF00082">
    <property type="entry name" value="Peptidase_S8"/>
    <property type="match status" value="1"/>
</dbReference>
<comment type="similarity">
    <text evidence="3 10">Belongs to the peptidase S8 family.</text>
</comment>
<gene>
    <name evidence="12" type="ORF">QUF85_10190</name>
</gene>